<keyword evidence="2" id="KW-1185">Reference proteome</keyword>
<sequence length="332" mass="37397">MSGRRRASLFEDLPEEIVVDQILIRLPPKDVGRCRAVSTSWRTATSMPEFMLEHHRRQPSLPIIDGRGAPASFVIFGNASAGSSSQQLWPFLRGLIDHYETWLYGACDGLLLVCRGSRFYICNQVIRKHALLPQPQVGQTCLNHIIGFYRFHPTGEYRVLWVSQKYSICCVYVLTVGSEEPRHVTVTMPAVSSPSVEQKLLKELRSSSYSLRDIFDSSRRNVLSQLGLNGSLHWCPKRASDITGAGGDIIVFDTEAESFRWMRSPAQLCSNKKLFNMKGMLAFSAGSTPSFTAMDVWVMQDYEAEIWTLKCRIDVSINVGGIKATSFSFFHK</sequence>
<reference evidence="1" key="2">
    <citation type="submission" date="2025-09" db="UniProtKB">
        <authorList>
            <consortium name="EnsemblPlants"/>
        </authorList>
    </citation>
    <scope>IDENTIFICATION</scope>
</reference>
<dbReference type="Proteomes" id="UP001732700">
    <property type="component" value="Chromosome 7D"/>
</dbReference>
<organism evidence="1 2">
    <name type="scientific">Avena sativa</name>
    <name type="common">Oat</name>
    <dbReference type="NCBI Taxonomy" id="4498"/>
    <lineage>
        <taxon>Eukaryota</taxon>
        <taxon>Viridiplantae</taxon>
        <taxon>Streptophyta</taxon>
        <taxon>Embryophyta</taxon>
        <taxon>Tracheophyta</taxon>
        <taxon>Spermatophyta</taxon>
        <taxon>Magnoliopsida</taxon>
        <taxon>Liliopsida</taxon>
        <taxon>Poales</taxon>
        <taxon>Poaceae</taxon>
        <taxon>BOP clade</taxon>
        <taxon>Pooideae</taxon>
        <taxon>Poodae</taxon>
        <taxon>Poeae</taxon>
        <taxon>Poeae Chloroplast Group 1 (Aveneae type)</taxon>
        <taxon>Aveninae</taxon>
        <taxon>Avena</taxon>
    </lineage>
</organism>
<reference evidence="1" key="1">
    <citation type="submission" date="2021-05" db="EMBL/GenBank/DDBJ databases">
        <authorList>
            <person name="Scholz U."/>
            <person name="Mascher M."/>
            <person name="Fiebig A."/>
        </authorList>
    </citation>
    <scope>NUCLEOTIDE SEQUENCE [LARGE SCALE GENOMIC DNA]</scope>
</reference>
<name>A0ACD6AB52_AVESA</name>
<proteinExistence type="predicted"/>
<protein>
    <submittedName>
        <fullName evidence="1">Uncharacterized protein</fullName>
    </submittedName>
</protein>
<evidence type="ECO:0000313" key="1">
    <source>
        <dbReference type="EnsemblPlants" id="AVESA.00010b.r2.7DG1346180.1.CDS.1"/>
    </source>
</evidence>
<accession>A0ACD6AB52</accession>
<dbReference type="EnsemblPlants" id="AVESA.00010b.r2.7DG1346180.1">
    <property type="protein sequence ID" value="AVESA.00010b.r2.7DG1346180.1.CDS.1"/>
    <property type="gene ID" value="AVESA.00010b.r2.7DG1346180"/>
</dbReference>
<evidence type="ECO:0000313" key="2">
    <source>
        <dbReference type="Proteomes" id="UP001732700"/>
    </source>
</evidence>